<dbReference type="InterPro" id="IPR036930">
    <property type="entry name" value="WGR_dom_sf"/>
</dbReference>
<dbReference type="SUPFAM" id="SSF142921">
    <property type="entry name" value="WGR domain-like"/>
    <property type="match status" value="1"/>
</dbReference>
<geneLocation type="plasmid" evidence="2">
    <name>ApAb3p3</name>
</geneLocation>
<dbReference type="InterPro" id="IPR049809">
    <property type="entry name" value="YehF/YfeS-like_WGR"/>
</dbReference>
<reference evidence="2" key="1">
    <citation type="submission" date="2015-11" db="EMBL/GenBank/DDBJ databases">
        <title>Plasmid sequences of Acetobacter pasteurianus Ab3.</title>
        <authorList>
            <person name="Xia K."/>
            <person name="Li Y."/>
        </authorList>
    </citation>
    <scope>NUCLEOTIDE SEQUENCE</scope>
    <source>
        <strain evidence="2">Ab3</strain>
        <plasmid evidence="2">ApAb3p3</plasmid>
    </source>
</reference>
<proteinExistence type="predicted"/>
<organism evidence="2">
    <name type="scientific">Acetobacter pasteurianus</name>
    <name type="common">Acetobacter turbidans</name>
    <dbReference type="NCBI Taxonomy" id="438"/>
    <lineage>
        <taxon>Bacteria</taxon>
        <taxon>Pseudomonadati</taxon>
        <taxon>Pseudomonadota</taxon>
        <taxon>Alphaproteobacteria</taxon>
        <taxon>Acetobacterales</taxon>
        <taxon>Acetobacteraceae</taxon>
        <taxon>Acetobacter</taxon>
    </lineage>
</organism>
<dbReference type="EMBL" id="CP013471">
    <property type="protein sequence ID" value="ALR88449.1"/>
    <property type="molecule type" value="Genomic_DNA"/>
</dbReference>
<evidence type="ECO:0000313" key="2">
    <source>
        <dbReference type="EMBL" id="ALR88449.1"/>
    </source>
</evidence>
<dbReference type="AlphaFoldDB" id="A0A0S3JPV3"/>
<sequence>MAPQKRRNDLVLSDGEFLQLPLFPDAVSLVRISPPCNMWRYYDLSIQQDLFGGALLIRRWGRIGAPGKVRHDLFPDAGTAANQLAVIFRKKLKRGYIVRP</sequence>
<name>A0A0S3JPV3_ACEPA</name>
<keyword evidence="2" id="KW-0614">Plasmid</keyword>
<dbReference type="Gene3D" id="2.20.140.10">
    <property type="entry name" value="WGR domain"/>
    <property type="match status" value="1"/>
</dbReference>
<dbReference type="InterPro" id="IPR008893">
    <property type="entry name" value="WGR_domain"/>
</dbReference>
<protein>
    <submittedName>
        <fullName evidence="2">Molybdenum metabolism regulator</fullName>
    </submittedName>
</protein>
<gene>
    <name evidence="2" type="ORF">DB34_14905</name>
</gene>
<dbReference type="SMART" id="SM00773">
    <property type="entry name" value="WGR"/>
    <property type="match status" value="1"/>
</dbReference>
<dbReference type="Pfam" id="PF05406">
    <property type="entry name" value="WGR"/>
    <property type="match status" value="1"/>
</dbReference>
<accession>A0A0S3JPV3</accession>
<dbReference type="CDD" id="cd07996">
    <property type="entry name" value="WGR_MMR_like"/>
    <property type="match status" value="1"/>
</dbReference>
<feature type="domain" description="WGR" evidence="1">
    <location>
        <begin position="8"/>
        <end position="100"/>
    </location>
</feature>
<dbReference type="PROSITE" id="PS51977">
    <property type="entry name" value="WGR"/>
    <property type="match status" value="1"/>
</dbReference>
<evidence type="ECO:0000259" key="1">
    <source>
        <dbReference type="PROSITE" id="PS51977"/>
    </source>
</evidence>